<feature type="region of interest" description="Disordered" evidence="1">
    <location>
        <begin position="149"/>
        <end position="181"/>
    </location>
</feature>
<evidence type="ECO:0000256" key="1">
    <source>
        <dbReference type="SAM" id="MobiDB-lite"/>
    </source>
</evidence>
<reference evidence="2" key="1">
    <citation type="submission" date="2020-03" db="EMBL/GenBank/DDBJ databases">
        <title>The deep terrestrial virosphere.</title>
        <authorList>
            <person name="Holmfeldt K."/>
            <person name="Nilsson E."/>
            <person name="Simone D."/>
            <person name="Lopez-Fernandez M."/>
            <person name="Wu X."/>
            <person name="de Brujin I."/>
            <person name="Lundin D."/>
            <person name="Andersson A."/>
            <person name="Bertilsson S."/>
            <person name="Dopson M."/>
        </authorList>
    </citation>
    <scope>NUCLEOTIDE SEQUENCE</scope>
    <source>
        <strain evidence="2">MM415B03575</strain>
    </source>
</reference>
<accession>A0A6M3LBY7</accession>
<sequence length="181" mass="20126">MEQPVKAILEEGVDFFVTVKKTNILHRLKILKDRKRFVIYPITLGTLFKIAQVLGDLGEKIDLKPDLKDSDFITMGIENIVKHTDKMVKVVAYAILNKNQEPSRGLIKFLEKNLTASEILRLLTLVVQQMDIQDFLACMVSLGQMNLATPKKRTGGRSSEVSSNISDSTKSTSSGESAGKT</sequence>
<feature type="compositionally biased region" description="Low complexity" evidence="1">
    <location>
        <begin position="162"/>
        <end position="181"/>
    </location>
</feature>
<protein>
    <submittedName>
        <fullName evidence="2">Uncharacterized protein</fullName>
    </submittedName>
</protein>
<name>A0A6M3LBY7_9ZZZZ</name>
<dbReference type="EMBL" id="MT142937">
    <property type="protein sequence ID" value="QJA90791.1"/>
    <property type="molecule type" value="Genomic_DNA"/>
</dbReference>
<evidence type="ECO:0000313" key="2">
    <source>
        <dbReference type="EMBL" id="QJA90791.1"/>
    </source>
</evidence>
<gene>
    <name evidence="2" type="ORF">MM415B03575_0009</name>
</gene>
<dbReference type="AlphaFoldDB" id="A0A6M3LBY7"/>
<organism evidence="2">
    <name type="scientific">viral metagenome</name>
    <dbReference type="NCBI Taxonomy" id="1070528"/>
    <lineage>
        <taxon>unclassified sequences</taxon>
        <taxon>metagenomes</taxon>
        <taxon>organismal metagenomes</taxon>
    </lineage>
</organism>
<proteinExistence type="predicted"/>